<feature type="signal peptide" evidence="3">
    <location>
        <begin position="1"/>
        <end position="26"/>
    </location>
</feature>
<dbReference type="Gene3D" id="3.20.20.80">
    <property type="entry name" value="Glycosidases"/>
    <property type="match status" value="1"/>
</dbReference>
<dbReference type="InterPro" id="IPR001360">
    <property type="entry name" value="Glyco_hydro_1"/>
</dbReference>
<organism evidence="4 5">
    <name type="scientific">Durio zibethinus</name>
    <name type="common">Durian</name>
    <dbReference type="NCBI Taxonomy" id="66656"/>
    <lineage>
        <taxon>Eukaryota</taxon>
        <taxon>Viridiplantae</taxon>
        <taxon>Streptophyta</taxon>
        <taxon>Embryophyta</taxon>
        <taxon>Tracheophyta</taxon>
        <taxon>Spermatophyta</taxon>
        <taxon>Magnoliopsida</taxon>
        <taxon>eudicotyledons</taxon>
        <taxon>Gunneridae</taxon>
        <taxon>Pentapetalae</taxon>
        <taxon>rosids</taxon>
        <taxon>malvids</taxon>
        <taxon>Malvales</taxon>
        <taxon>Malvaceae</taxon>
        <taxon>Helicteroideae</taxon>
        <taxon>Durio</taxon>
    </lineage>
</organism>
<name>A0A6P5Y561_DURZI</name>
<keyword evidence="4" id="KW-1185">Reference proteome</keyword>
<comment type="similarity">
    <text evidence="1 2">Belongs to the glycosyl hydrolase 1 family.</text>
</comment>
<dbReference type="InterPro" id="IPR017853">
    <property type="entry name" value="GH"/>
</dbReference>
<dbReference type="Proteomes" id="UP000515121">
    <property type="component" value="Unplaced"/>
</dbReference>
<dbReference type="KEGG" id="dzi:111288891"/>
<gene>
    <name evidence="5" type="primary">LOC111288891</name>
</gene>
<evidence type="ECO:0000313" key="4">
    <source>
        <dbReference type="Proteomes" id="UP000515121"/>
    </source>
</evidence>
<dbReference type="AlphaFoldDB" id="A0A6P5Y561"/>
<proteinExistence type="inferred from homology"/>
<feature type="chain" id="PRO_5027678861" evidence="3">
    <location>
        <begin position="27"/>
        <end position="167"/>
    </location>
</feature>
<dbReference type="GO" id="GO:0008422">
    <property type="term" value="F:beta-glucosidase activity"/>
    <property type="evidence" value="ECO:0007669"/>
    <property type="project" value="TreeGrafter"/>
</dbReference>
<keyword evidence="3" id="KW-0732">Signal</keyword>
<accession>A0A6P5Y561</accession>
<dbReference type="RefSeq" id="XP_022735573.1">
    <property type="nucleotide sequence ID" value="XM_022879838.1"/>
</dbReference>
<evidence type="ECO:0000256" key="3">
    <source>
        <dbReference type="SAM" id="SignalP"/>
    </source>
</evidence>
<protein>
    <submittedName>
        <fullName evidence="5">Beta-glucosidase 18-like</fullName>
    </submittedName>
</protein>
<dbReference type="GO" id="GO:0005975">
    <property type="term" value="P:carbohydrate metabolic process"/>
    <property type="evidence" value="ECO:0007669"/>
    <property type="project" value="InterPro"/>
</dbReference>
<evidence type="ECO:0000256" key="1">
    <source>
        <dbReference type="ARBA" id="ARBA00010838"/>
    </source>
</evidence>
<dbReference type="PANTHER" id="PTHR10353:SF175">
    <property type="entry name" value="BETA-GLUCOSIDASE 18-LIKE ISOFORM X1"/>
    <property type="match status" value="1"/>
</dbReference>
<dbReference type="PANTHER" id="PTHR10353">
    <property type="entry name" value="GLYCOSYL HYDROLASE"/>
    <property type="match status" value="1"/>
</dbReference>
<sequence length="167" mass="19159">MQWPKFSAFVGRILFFWLKLVSRALGHYPPAHCSVGNSNVEPLIVVHMLLSHVKAVKLYREHFQVTGQILNHYDTWFLPLGCNIVVNIALQYYMNKLSLSRAIDPLVFGDYPPEMRQYHGSALPRFSPEETEYVKGSIDFIGLNHYSTLYANYCIHSPCILGGDHFI</sequence>
<evidence type="ECO:0000256" key="2">
    <source>
        <dbReference type="RuleBase" id="RU003690"/>
    </source>
</evidence>
<dbReference type="GeneID" id="111288891"/>
<dbReference type="Pfam" id="PF00232">
    <property type="entry name" value="Glyco_hydro_1"/>
    <property type="match status" value="1"/>
</dbReference>
<evidence type="ECO:0000313" key="5">
    <source>
        <dbReference type="RefSeq" id="XP_022735573.1"/>
    </source>
</evidence>
<dbReference type="OrthoDB" id="933532at2759"/>
<dbReference type="SUPFAM" id="SSF51445">
    <property type="entry name" value="(Trans)glycosidases"/>
    <property type="match status" value="1"/>
</dbReference>
<reference evidence="5" key="1">
    <citation type="submission" date="2025-08" db="UniProtKB">
        <authorList>
            <consortium name="RefSeq"/>
        </authorList>
    </citation>
    <scope>IDENTIFICATION</scope>
    <source>
        <tissue evidence="5">Fruit stalk</tissue>
    </source>
</reference>